<dbReference type="InterPro" id="IPR021955">
    <property type="entry name" value="DUF3572"/>
</dbReference>
<reference evidence="1 2" key="1">
    <citation type="submission" date="2016-10" db="EMBL/GenBank/DDBJ databases">
        <authorList>
            <person name="de Groot N.N."/>
        </authorList>
    </citation>
    <scope>NUCLEOTIDE SEQUENCE [LARGE SCALE GENOMIC DNA]</scope>
    <source>
        <strain evidence="1 2">DSM 29439</strain>
    </source>
</reference>
<keyword evidence="2" id="KW-1185">Reference proteome</keyword>
<dbReference type="Proteomes" id="UP000199650">
    <property type="component" value="Unassembled WGS sequence"/>
</dbReference>
<sequence>MTPEKAETTALNALGWLVSDEDLLPVFMGASGVDQDALRASAGDAAFLGSVLDFLLMDDAWVIRACDALNLPYDHLAMARQMLPGGAQIHWT</sequence>
<dbReference type="AlphaFoldDB" id="A0A1I0P9U4"/>
<dbReference type="EMBL" id="FOJB01000001">
    <property type="protein sequence ID" value="SEW10900.1"/>
    <property type="molecule type" value="Genomic_DNA"/>
</dbReference>
<evidence type="ECO:0000313" key="2">
    <source>
        <dbReference type="Proteomes" id="UP000199650"/>
    </source>
</evidence>
<evidence type="ECO:0008006" key="3">
    <source>
        <dbReference type="Google" id="ProtNLM"/>
    </source>
</evidence>
<evidence type="ECO:0000313" key="1">
    <source>
        <dbReference type="EMBL" id="SEW10900.1"/>
    </source>
</evidence>
<proteinExistence type="predicted"/>
<accession>A0A1I0P9U4</accession>
<dbReference type="OrthoDB" id="7356934at2"/>
<name>A0A1I0P9U4_9RHOB</name>
<organism evidence="1 2">
    <name type="scientific">Aliiroseovarius sediminilitoris</name>
    <dbReference type="NCBI Taxonomy" id="1173584"/>
    <lineage>
        <taxon>Bacteria</taxon>
        <taxon>Pseudomonadati</taxon>
        <taxon>Pseudomonadota</taxon>
        <taxon>Alphaproteobacteria</taxon>
        <taxon>Rhodobacterales</taxon>
        <taxon>Paracoccaceae</taxon>
        <taxon>Aliiroseovarius</taxon>
    </lineage>
</organism>
<dbReference type="RefSeq" id="WP_091429467.1">
    <property type="nucleotide sequence ID" value="NZ_FOJB01000001.1"/>
</dbReference>
<dbReference type="Pfam" id="PF12096">
    <property type="entry name" value="DUF3572"/>
    <property type="match status" value="1"/>
</dbReference>
<gene>
    <name evidence="1" type="ORF">SAMN05444851_1454</name>
</gene>
<dbReference type="STRING" id="1173584.SAMN05444851_1454"/>
<protein>
    <recommendedName>
        <fullName evidence="3">DUF3572 domain-containing protein</fullName>
    </recommendedName>
</protein>